<proteinExistence type="predicted"/>
<accession>A0A2S2NMM0</accession>
<feature type="compositionally biased region" description="Basic and acidic residues" evidence="1">
    <location>
        <begin position="61"/>
        <end position="74"/>
    </location>
</feature>
<dbReference type="EMBL" id="GGMR01005820">
    <property type="protein sequence ID" value="MBY18439.1"/>
    <property type="molecule type" value="Transcribed_RNA"/>
</dbReference>
<reference evidence="2" key="1">
    <citation type="submission" date="2018-04" db="EMBL/GenBank/DDBJ databases">
        <title>Transcriptome of Schizaphis graminum biotype I.</title>
        <authorList>
            <person name="Scully E.D."/>
            <person name="Geib S.M."/>
            <person name="Palmer N.A."/>
            <person name="Koch K."/>
            <person name="Bradshaw J."/>
            <person name="Heng-Moss T."/>
            <person name="Sarath G."/>
        </authorList>
    </citation>
    <scope>NUCLEOTIDE SEQUENCE</scope>
</reference>
<evidence type="ECO:0000256" key="1">
    <source>
        <dbReference type="SAM" id="MobiDB-lite"/>
    </source>
</evidence>
<protein>
    <submittedName>
        <fullName evidence="2">Uncharacterized protein</fullName>
    </submittedName>
</protein>
<feature type="region of interest" description="Disordered" evidence="1">
    <location>
        <begin position="61"/>
        <end position="102"/>
    </location>
</feature>
<name>A0A2S2NMM0_SCHGA</name>
<gene>
    <name evidence="2" type="ORF">g.79572</name>
</gene>
<organism evidence="2">
    <name type="scientific">Schizaphis graminum</name>
    <name type="common">Green bug aphid</name>
    <dbReference type="NCBI Taxonomy" id="13262"/>
    <lineage>
        <taxon>Eukaryota</taxon>
        <taxon>Metazoa</taxon>
        <taxon>Ecdysozoa</taxon>
        <taxon>Arthropoda</taxon>
        <taxon>Hexapoda</taxon>
        <taxon>Insecta</taxon>
        <taxon>Pterygota</taxon>
        <taxon>Neoptera</taxon>
        <taxon>Paraneoptera</taxon>
        <taxon>Hemiptera</taxon>
        <taxon>Sternorrhyncha</taxon>
        <taxon>Aphidomorpha</taxon>
        <taxon>Aphidoidea</taxon>
        <taxon>Aphididae</taxon>
        <taxon>Aphidini</taxon>
        <taxon>Schizaphis</taxon>
    </lineage>
</organism>
<dbReference type="AlphaFoldDB" id="A0A2S2NMM0"/>
<evidence type="ECO:0000313" key="2">
    <source>
        <dbReference type="EMBL" id="MBY18439.1"/>
    </source>
</evidence>
<feature type="compositionally biased region" description="Polar residues" evidence="1">
    <location>
        <begin position="76"/>
        <end position="93"/>
    </location>
</feature>
<sequence>MNIVRSIGRPSYLCGFAVPTTGRTPKRRARVTGDPVQRFVMRRRVTHDFWAEQQFSRKDFLERQRHHTRPDDAIAKNSTHTRAQGTARRTTPAPNHRKRITI</sequence>